<dbReference type="AlphaFoldDB" id="A0A2R8AVM6"/>
<dbReference type="Proteomes" id="UP000244904">
    <property type="component" value="Unassembled WGS sequence"/>
</dbReference>
<evidence type="ECO:0008006" key="4">
    <source>
        <dbReference type="Google" id="ProtNLM"/>
    </source>
</evidence>
<sequence length="116" mass="12076">MTYRLSFLGKWLLAAVVLMTSMQMAIARGTPAPAGAMVICAGQGVVTVYVDENGEPVATPYICPDCALTLFQAIAPDVPAADRSATWVRIAFGISDIDGVSSPVAEPHARGPPCVV</sequence>
<dbReference type="EMBL" id="OMOJ01000002">
    <property type="protein sequence ID" value="SPF79964.1"/>
    <property type="molecule type" value="Genomic_DNA"/>
</dbReference>
<evidence type="ECO:0000313" key="2">
    <source>
        <dbReference type="EMBL" id="SPF79964.1"/>
    </source>
</evidence>
<feature type="signal peptide" evidence="1">
    <location>
        <begin position="1"/>
        <end position="27"/>
    </location>
</feature>
<gene>
    <name evidence="2" type="ORF">PRI8871_01766</name>
</gene>
<proteinExistence type="predicted"/>
<feature type="chain" id="PRO_5015361494" description="DUF2946 domain-containing protein" evidence="1">
    <location>
        <begin position="28"/>
        <end position="116"/>
    </location>
</feature>
<organism evidence="2 3">
    <name type="scientific">Pseudoprimorskyibacter insulae</name>
    <dbReference type="NCBI Taxonomy" id="1695997"/>
    <lineage>
        <taxon>Bacteria</taxon>
        <taxon>Pseudomonadati</taxon>
        <taxon>Pseudomonadota</taxon>
        <taxon>Alphaproteobacteria</taxon>
        <taxon>Rhodobacterales</taxon>
        <taxon>Paracoccaceae</taxon>
        <taxon>Pseudoprimorskyibacter</taxon>
    </lineage>
</organism>
<reference evidence="3" key="1">
    <citation type="submission" date="2018-03" db="EMBL/GenBank/DDBJ databases">
        <authorList>
            <person name="Rodrigo-Torres L."/>
            <person name="Arahal R. D."/>
            <person name="Lucena T."/>
        </authorList>
    </citation>
    <scope>NUCLEOTIDE SEQUENCE [LARGE SCALE GENOMIC DNA]</scope>
    <source>
        <strain evidence="3">CECT 8871</strain>
    </source>
</reference>
<dbReference type="OrthoDB" id="7863585at2"/>
<accession>A0A2R8AVM6</accession>
<evidence type="ECO:0000256" key="1">
    <source>
        <dbReference type="SAM" id="SignalP"/>
    </source>
</evidence>
<name>A0A2R8AVM6_9RHOB</name>
<protein>
    <recommendedName>
        <fullName evidence="4">DUF2946 domain-containing protein</fullName>
    </recommendedName>
</protein>
<dbReference type="RefSeq" id="WP_108885792.1">
    <property type="nucleotide sequence ID" value="NZ_OMOJ01000002.1"/>
</dbReference>
<evidence type="ECO:0000313" key="3">
    <source>
        <dbReference type="Proteomes" id="UP000244904"/>
    </source>
</evidence>
<keyword evidence="3" id="KW-1185">Reference proteome</keyword>
<keyword evidence="1" id="KW-0732">Signal</keyword>